<evidence type="ECO:0000256" key="4">
    <source>
        <dbReference type="ARBA" id="ARBA00022448"/>
    </source>
</evidence>
<gene>
    <name evidence="13" type="ORF">NBR_LOCUS4635</name>
</gene>
<reference evidence="15" key="1">
    <citation type="submission" date="2017-02" db="UniProtKB">
        <authorList>
            <consortium name="WormBaseParasite"/>
        </authorList>
    </citation>
    <scope>IDENTIFICATION</scope>
</reference>
<sequence length="96" mass="10820">MFVVESYQEDRYGVVLRDLAGVINLLVQLIQTIDKYFRLKANGIVSTSGDNNVKLLDSTLQTALLRISGKFGDDLRALDLSREQLQTIRMVCQSDL</sequence>
<evidence type="ECO:0000256" key="10">
    <source>
        <dbReference type="ARBA" id="ARBA00023132"/>
    </source>
</evidence>
<protein>
    <submittedName>
        <fullName evidence="15">Nucleoporin ndc-1 (inferred by orthology to a C. elegans protein)</fullName>
    </submittedName>
</protein>
<dbReference type="GO" id="GO:0031965">
    <property type="term" value="C:nuclear membrane"/>
    <property type="evidence" value="ECO:0007669"/>
    <property type="project" value="UniProtKB-SubCell"/>
</dbReference>
<proteinExistence type="inferred from homology"/>
<keyword evidence="14" id="KW-1185">Reference proteome</keyword>
<dbReference type="WBParaSite" id="NBR_0000463401-mRNA-1">
    <property type="protein sequence ID" value="NBR_0000463401-mRNA-1"/>
    <property type="gene ID" value="NBR_0000463401"/>
</dbReference>
<evidence type="ECO:0000256" key="2">
    <source>
        <dbReference type="ARBA" id="ARBA00004567"/>
    </source>
</evidence>
<dbReference type="PANTHER" id="PTHR13269">
    <property type="entry name" value="NUCLEOPORIN NDC1"/>
    <property type="match status" value="1"/>
</dbReference>
<comment type="subcellular location">
    <subcellularLocation>
        <location evidence="1">Nucleus membrane</location>
        <topology evidence="1">Multi-pass membrane protein</topology>
    </subcellularLocation>
    <subcellularLocation>
        <location evidence="2">Nucleus</location>
        <location evidence="2">Nuclear pore complex</location>
    </subcellularLocation>
</comment>
<evidence type="ECO:0000256" key="6">
    <source>
        <dbReference type="ARBA" id="ARBA00022816"/>
    </source>
</evidence>
<keyword evidence="10" id="KW-0906">Nuclear pore complex</keyword>
<evidence type="ECO:0000256" key="5">
    <source>
        <dbReference type="ARBA" id="ARBA00022692"/>
    </source>
</evidence>
<organism evidence="15">
    <name type="scientific">Nippostrongylus brasiliensis</name>
    <name type="common">Rat hookworm</name>
    <dbReference type="NCBI Taxonomy" id="27835"/>
    <lineage>
        <taxon>Eukaryota</taxon>
        <taxon>Metazoa</taxon>
        <taxon>Ecdysozoa</taxon>
        <taxon>Nematoda</taxon>
        <taxon>Chromadorea</taxon>
        <taxon>Rhabditida</taxon>
        <taxon>Rhabditina</taxon>
        <taxon>Rhabditomorpha</taxon>
        <taxon>Strongyloidea</taxon>
        <taxon>Heligmosomidae</taxon>
        <taxon>Nippostrongylus</taxon>
    </lineage>
</organism>
<dbReference type="AlphaFoldDB" id="A0A0N4XQ32"/>
<accession>A0A0N4XQ32</accession>
<comment type="similarity">
    <text evidence="3">Belongs to the NDC1 family.</text>
</comment>
<dbReference type="Pfam" id="PF09531">
    <property type="entry name" value="Ndc1_Nup"/>
    <property type="match status" value="1"/>
</dbReference>
<reference evidence="13 14" key="2">
    <citation type="submission" date="2018-11" db="EMBL/GenBank/DDBJ databases">
        <authorList>
            <consortium name="Pathogen Informatics"/>
        </authorList>
    </citation>
    <scope>NUCLEOTIDE SEQUENCE [LARGE SCALE GENOMIC DNA]</scope>
</reference>
<evidence type="ECO:0000256" key="11">
    <source>
        <dbReference type="ARBA" id="ARBA00023136"/>
    </source>
</evidence>
<dbReference type="Proteomes" id="UP000271162">
    <property type="component" value="Unassembled WGS sequence"/>
</dbReference>
<evidence type="ECO:0000313" key="15">
    <source>
        <dbReference type="WBParaSite" id="NBR_0000463401-mRNA-1"/>
    </source>
</evidence>
<keyword evidence="11" id="KW-0472">Membrane</keyword>
<evidence type="ECO:0000256" key="3">
    <source>
        <dbReference type="ARBA" id="ARBA00005760"/>
    </source>
</evidence>
<keyword evidence="4" id="KW-0813">Transport</keyword>
<keyword evidence="5" id="KW-0812">Transmembrane</keyword>
<dbReference type="GO" id="GO:0030674">
    <property type="term" value="F:protein-macromolecule adaptor activity"/>
    <property type="evidence" value="ECO:0007669"/>
    <property type="project" value="TreeGrafter"/>
</dbReference>
<dbReference type="GO" id="GO:0006999">
    <property type="term" value="P:nuclear pore organization"/>
    <property type="evidence" value="ECO:0007669"/>
    <property type="project" value="TreeGrafter"/>
</dbReference>
<keyword evidence="6" id="KW-0509">mRNA transport</keyword>
<evidence type="ECO:0000256" key="8">
    <source>
        <dbReference type="ARBA" id="ARBA00022989"/>
    </source>
</evidence>
<evidence type="ECO:0000256" key="9">
    <source>
        <dbReference type="ARBA" id="ARBA00023010"/>
    </source>
</evidence>
<evidence type="ECO:0000256" key="1">
    <source>
        <dbReference type="ARBA" id="ARBA00004232"/>
    </source>
</evidence>
<dbReference type="GO" id="GO:0070762">
    <property type="term" value="C:nuclear pore transmembrane ring"/>
    <property type="evidence" value="ECO:0007669"/>
    <property type="project" value="TreeGrafter"/>
</dbReference>
<keyword evidence="12" id="KW-0539">Nucleus</keyword>
<dbReference type="STRING" id="27835.A0A0N4XQ32"/>
<dbReference type="InterPro" id="IPR019049">
    <property type="entry name" value="Nucleoporin_prot_Ndc1/Nup"/>
</dbReference>
<dbReference type="GO" id="GO:0051028">
    <property type="term" value="P:mRNA transport"/>
    <property type="evidence" value="ECO:0007669"/>
    <property type="project" value="UniProtKB-KW"/>
</dbReference>
<keyword evidence="9" id="KW-0811">Translocation</keyword>
<evidence type="ECO:0000313" key="13">
    <source>
        <dbReference type="EMBL" id="VDL68224.1"/>
    </source>
</evidence>
<evidence type="ECO:0000313" key="14">
    <source>
        <dbReference type="Proteomes" id="UP000271162"/>
    </source>
</evidence>
<evidence type="ECO:0000256" key="12">
    <source>
        <dbReference type="ARBA" id="ARBA00023242"/>
    </source>
</evidence>
<name>A0A0N4XQ32_NIPBR</name>
<dbReference type="EMBL" id="UYSL01009104">
    <property type="protein sequence ID" value="VDL68224.1"/>
    <property type="molecule type" value="Genomic_DNA"/>
</dbReference>
<evidence type="ECO:0000256" key="7">
    <source>
        <dbReference type="ARBA" id="ARBA00022927"/>
    </source>
</evidence>
<keyword evidence="7" id="KW-0653">Protein transport</keyword>
<dbReference type="GO" id="GO:0015031">
    <property type="term" value="P:protein transport"/>
    <property type="evidence" value="ECO:0007669"/>
    <property type="project" value="UniProtKB-KW"/>
</dbReference>
<keyword evidence="8" id="KW-1133">Transmembrane helix</keyword>
<dbReference type="PANTHER" id="PTHR13269:SF6">
    <property type="entry name" value="NUCLEOPORIN NDC1"/>
    <property type="match status" value="1"/>
</dbReference>